<name>A0AAX6BKH2_PRIMG</name>
<reference evidence="1" key="1">
    <citation type="journal article" date="2024" name="Appl Microbiol">
        <title>Effect of kuratsuki Bacillus and Priestia on Taste of Sake.</title>
        <authorList>
            <person name="Kobayashi K."/>
            <person name="Nishida H."/>
        </authorList>
    </citation>
    <scope>NUCLEOTIDE SEQUENCE</scope>
    <source>
        <strain evidence="1">B-12</strain>
    </source>
</reference>
<dbReference type="Proteomes" id="UP001165240">
    <property type="component" value="Unassembled WGS sequence"/>
</dbReference>
<accession>A0AAX6BKH2</accession>
<dbReference type="EMBL" id="BSYK01000001">
    <property type="protein sequence ID" value="GMG74209.1"/>
    <property type="molecule type" value="Genomic_DNA"/>
</dbReference>
<sequence length="92" mass="11071">MNDAWEEGDESYDTSAPRIFMVLDILNEDIGKIKVLYQEHQRDMLTKMKLIYDVRISNFKAEYKYDLYTHDDIKTTSHIAVEWFENVKDNKF</sequence>
<gene>
    <name evidence="1" type="ORF">ShirakiTB12_26770</name>
</gene>
<evidence type="ECO:0000313" key="2">
    <source>
        <dbReference type="Proteomes" id="UP001165240"/>
    </source>
</evidence>
<protein>
    <submittedName>
        <fullName evidence="1">Uncharacterized protein</fullName>
    </submittedName>
</protein>
<evidence type="ECO:0000313" key="1">
    <source>
        <dbReference type="EMBL" id="GMG74209.1"/>
    </source>
</evidence>
<proteinExistence type="predicted"/>
<dbReference type="AlphaFoldDB" id="A0AAX6BKH2"/>
<comment type="caution">
    <text evidence="1">The sequence shown here is derived from an EMBL/GenBank/DDBJ whole genome shotgun (WGS) entry which is preliminary data.</text>
</comment>
<organism evidence="1 2">
    <name type="scientific">Priestia megaterium</name>
    <name type="common">Bacillus megaterium</name>
    <dbReference type="NCBI Taxonomy" id="1404"/>
    <lineage>
        <taxon>Bacteria</taxon>
        <taxon>Bacillati</taxon>
        <taxon>Bacillota</taxon>
        <taxon>Bacilli</taxon>
        <taxon>Bacillales</taxon>
        <taxon>Bacillaceae</taxon>
        <taxon>Priestia</taxon>
    </lineage>
</organism>